<dbReference type="STRING" id="1121884.SAMN02745131_03301"/>
<evidence type="ECO:0008006" key="3">
    <source>
        <dbReference type="Google" id="ProtNLM"/>
    </source>
</evidence>
<dbReference type="InterPro" id="IPR046230">
    <property type="entry name" value="DUF6263"/>
</dbReference>
<sequence>MYDLKRFTGFAIATILLLSACGNEGRDQQKGTNAVVTNKDSPLISKLDTTYSKPADSTSASIDDERGKEVLLHFNLEKGRSYAYDIALNIGQDIQERKMNTGMNWKYILQVINDSKSLKTIKVTYDRIAMSMDMGAQKMEFNSDGPVGDPSNPLNMVGNLFAAMKGKSFTMKVDTNGEIREVDGMDKLGEELVAGMQVPEGTKQKLLESFRSKFNENDVKETFSQTFSILPGKKVKVGDTWEKESLIRVGPAKGKLLTVYTVRSMNGNTVKLSGKGKLQSETGKEAGRQNSNLVIDAPTGLVLENVFDMSTEGQEKWHTHGRITGKKL</sequence>
<evidence type="ECO:0000313" key="1">
    <source>
        <dbReference type="EMBL" id="SHF69462.1"/>
    </source>
</evidence>
<organism evidence="1 2">
    <name type="scientific">Flavisolibacter ginsengisoli DSM 18119</name>
    <dbReference type="NCBI Taxonomy" id="1121884"/>
    <lineage>
        <taxon>Bacteria</taxon>
        <taxon>Pseudomonadati</taxon>
        <taxon>Bacteroidota</taxon>
        <taxon>Chitinophagia</taxon>
        <taxon>Chitinophagales</taxon>
        <taxon>Chitinophagaceae</taxon>
        <taxon>Flavisolibacter</taxon>
    </lineage>
</organism>
<dbReference type="RefSeq" id="WP_072836442.1">
    <property type="nucleotide sequence ID" value="NZ_FQUU01000016.1"/>
</dbReference>
<keyword evidence="2" id="KW-1185">Reference proteome</keyword>
<reference evidence="1 2" key="1">
    <citation type="submission" date="2016-11" db="EMBL/GenBank/DDBJ databases">
        <authorList>
            <person name="Jaros S."/>
            <person name="Januszkiewicz K."/>
            <person name="Wedrychowicz H."/>
        </authorList>
    </citation>
    <scope>NUCLEOTIDE SEQUENCE [LARGE SCALE GENOMIC DNA]</scope>
    <source>
        <strain evidence="1 2">DSM 18119</strain>
    </source>
</reference>
<gene>
    <name evidence="1" type="ORF">SAMN02745131_03301</name>
</gene>
<dbReference type="Pfam" id="PF19777">
    <property type="entry name" value="DUF6263"/>
    <property type="match status" value="1"/>
</dbReference>
<evidence type="ECO:0000313" key="2">
    <source>
        <dbReference type="Proteomes" id="UP000184048"/>
    </source>
</evidence>
<dbReference type="OrthoDB" id="638692at2"/>
<accession>A0A1M5DRP1</accession>
<dbReference type="EMBL" id="FQUU01000016">
    <property type="protein sequence ID" value="SHF69462.1"/>
    <property type="molecule type" value="Genomic_DNA"/>
</dbReference>
<name>A0A1M5DRP1_9BACT</name>
<dbReference type="Proteomes" id="UP000184048">
    <property type="component" value="Unassembled WGS sequence"/>
</dbReference>
<dbReference type="PROSITE" id="PS51257">
    <property type="entry name" value="PROKAR_LIPOPROTEIN"/>
    <property type="match status" value="1"/>
</dbReference>
<protein>
    <recommendedName>
        <fullName evidence="3">Lipoprotein</fullName>
    </recommendedName>
</protein>
<dbReference type="AlphaFoldDB" id="A0A1M5DRP1"/>
<proteinExistence type="predicted"/>